<proteinExistence type="predicted"/>
<dbReference type="EMBL" id="GBXM01027201">
    <property type="protein sequence ID" value="JAH81376.1"/>
    <property type="molecule type" value="Transcribed_RNA"/>
</dbReference>
<reference evidence="1" key="1">
    <citation type="submission" date="2014-11" db="EMBL/GenBank/DDBJ databases">
        <authorList>
            <person name="Amaro Gonzalez C."/>
        </authorList>
    </citation>
    <scope>NUCLEOTIDE SEQUENCE</scope>
</reference>
<protein>
    <submittedName>
        <fullName evidence="1">Uncharacterized protein</fullName>
    </submittedName>
</protein>
<organism evidence="1">
    <name type="scientific">Anguilla anguilla</name>
    <name type="common">European freshwater eel</name>
    <name type="synonym">Muraena anguilla</name>
    <dbReference type="NCBI Taxonomy" id="7936"/>
    <lineage>
        <taxon>Eukaryota</taxon>
        <taxon>Metazoa</taxon>
        <taxon>Chordata</taxon>
        <taxon>Craniata</taxon>
        <taxon>Vertebrata</taxon>
        <taxon>Euteleostomi</taxon>
        <taxon>Actinopterygii</taxon>
        <taxon>Neopterygii</taxon>
        <taxon>Teleostei</taxon>
        <taxon>Anguilliformes</taxon>
        <taxon>Anguillidae</taxon>
        <taxon>Anguilla</taxon>
    </lineage>
</organism>
<evidence type="ECO:0000313" key="1">
    <source>
        <dbReference type="EMBL" id="JAH81376.1"/>
    </source>
</evidence>
<sequence>MQKPKPLGHIPESWCIRCCVSFSCQWSMPHLRLFFFLCSHLFLFLGADTSQSL</sequence>
<reference evidence="1" key="2">
    <citation type="journal article" date="2015" name="Fish Shellfish Immunol.">
        <title>Early steps in the European eel (Anguilla anguilla)-Vibrio vulnificus interaction in the gills: Role of the RtxA13 toxin.</title>
        <authorList>
            <person name="Callol A."/>
            <person name="Pajuelo D."/>
            <person name="Ebbesson L."/>
            <person name="Teles M."/>
            <person name="MacKenzie S."/>
            <person name="Amaro C."/>
        </authorList>
    </citation>
    <scope>NUCLEOTIDE SEQUENCE</scope>
</reference>
<accession>A0A0E9VTP7</accession>
<name>A0A0E9VTP7_ANGAN</name>
<dbReference type="AlphaFoldDB" id="A0A0E9VTP7"/>